<dbReference type="SUPFAM" id="SSF51366">
    <property type="entry name" value="Ribulose-phoshate binding barrel"/>
    <property type="match status" value="1"/>
</dbReference>
<protein>
    <recommendedName>
        <fullName evidence="8">Tryptophan synthase alpha chain</fullName>
        <ecNumber evidence="8">4.2.1.20</ecNumber>
    </recommendedName>
</protein>
<comment type="similarity">
    <text evidence="8 9">Belongs to the TrpA family.</text>
</comment>
<evidence type="ECO:0000256" key="5">
    <source>
        <dbReference type="ARBA" id="ARBA00023141"/>
    </source>
</evidence>
<feature type="active site" description="Proton acceptor" evidence="8">
    <location>
        <position position="49"/>
    </location>
</feature>
<name>A0ABV4AH32_9GAMM</name>
<dbReference type="PANTHER" id="PTHR43406">
    <property type="entry name" value="TRYPTOPHAN SYNTHASE, ALPHA CHAIN"/>
    <property type="match status" value="1"/>
</dbReference>
<dbReference type="EC" id="4.2.1.20" evidence="8"/>
<keyword evidence="4 8" id="KW-0822">Tryptophan biosynthesis</keyword>
<dbReference type="Proteomes" id="UP001562065">
    <property type="component" value="Unassembled WGS sequence"/>
</dbReference>
<organism evidence="10 11">
    <name type="scientific">Isoalcanivorax beigongshangi</name>
    <dbReference type="NCBI Taxonomy" id="3238810"/>
    <lineage>
        <taxon>Bacteria</taxon>
        <taxon>Pseudomonadati</taxon>
        <taxon>Pseudomonadota</taxon>
        <taxon>Gammaproteobacteria</taxon>
        <taxon>Oceanospirillales</taxon>
        <taxon>Alcanivoracaceae</taxon>
        <taxon>Isoalcanivorax</taxon>
    </lineage>
</organism>
<comment type="pathway">
    <text evidence="1 8">Amino-acid biosynthesis; L-tryptophan biosynthesis; L-tryptophan from chorismate: step 5/5.</text>
</comment>
<dbReference type="RefSeq" id="WP_369455067.1">
    <property type="nucleotide sequence ID" value="NZ_JBGCUO010000001.1"/>
</dbReference>
<sequence length="269" mass="28276">MSRIAETFKNLAAQGRKALIPFVTAGDPSPAVTVPLMHAMVEAGVDLIELGVPFSDPMADGPVIQLACERALAAGTSLSVVFDIVREFRTRNATTPVVLMGYLNPVEAMGYEAFAERAAAAGVDGVLLVDLPPEESEPVADIFRSHGVDQVFLIAPTTTEARMARIAAAGSGFLYYVSLKGVTGAATLDTEEVRAKVETIRKHAQLPIGVGFGIKDAESARAVSRVADAVVVGSALVQRVADNASQPDNIPTQVAQVLSEMRAAMDESD</sequence>
<dbReference type="InterPro" id="IPR013785">
    <property type="entry name" value="Aldolase_TIM"/>
</dbReference>
<dbReference type="InterPro" id="IPR002028">
    <property type="entry name" value="Trp_synthase_suA"/>
</dbReference>
<evidence type="ECO:0000256" key="7">
    <source>
        <dbReference type="ARBA" id="ARBA00049047"/>
    </source>
</evidence>
<dbReference type="CDD" id="cd04724">
    <property type="entry name" value="Tryptophan_synthase_alpha"/>
    <property type="match status" value="1"/>
</dbReference>
<comment type="catalytic activity">
    <reaction evidence="7 8">
        <text>(1S,2R)-1-C-(indol-3-yl)glycerol 3-phosphate + L-serine = D-glyceraldehyde 3-phosphate + L-tryptophan + H2O</text>
        <dbReference type="Rhea" id="RHEA:10532"/>
        <dbReference type="ChEBI" id="CHEBI:15377"/>
        <dbReference type="ChEBI" id="CHEBI:33384"/>
        <dbReference type="ChEBI" id="CHEBI:57912"/>
        <dbReference type="ChEBI" id="CHEBI:58866"/>
        <dbReference type="ChEBI" id="CHEBI:59776"/>
        <dbReference type="EC" id="4.2.1.20"/>
    </reaction>
</comment>
<dbReference type="InterPro" id="IPR011060">
    <property type="entry name" value="RibuloseP-bd_barrel"/>
</dbReference>
<dbReference type="GO" id="GO:0004834">
    <property type="term" value="F:tryptophan synthase activity"/>
    <property type="evidence" value="ECO:0007669"/>
    <property type="project" value="UniProtKB-EC"/>
</dbReference>
<accession>A0ABV4AH32</accession>
<evidence type="ECO:0000256" key="3">
    <source>
        <dbReference type="ARBA" id="ARBA00022605"/>
    </source>
</evidence>
<evidence type="ECO:0000256" key="8">
    <source>
        <dbReference type="HAMAP-Rule" id="MF_00131"/>
    </source>
</evidence>
<evidence type="ECO:0000256" key="2">
    <source>
        <dbReference type="ARBA" id="ARBA00011270"/>
    </source>
</evidence>
<dbReference type="Gene3D" id="3.20.20.70">
    <property type="entry name" value="Aldolase class I"/>
    <property type="match status" value="1"/>
</dbReference>
<evidence type="ECO:0000256" key="4">
    <source>
        <dbReference type="ARBA" id="ARBA00022822"/>
    </source>
</evidence>
<comment type="subunit">
    <text evidence="2 8">Tetramer of two alpha and two beta chains.</text>
</comment>
<evidence type="ECO:0000313" key="10">
    <source>
        <dbReference type="EMBL" id="MEY1661818.1"/>
    </source>
</evidence>
<dbReference type="PROSITE" id="PS00167">
    <property type="entry name" value="TRP_SYNTHASE_ALPHA"/>
    <property type="match status" value="1"/>
</dbReference>
<gene>
    <name evidence="8 10" type="primary">trpA</name>
    <name evidence="10" type="ORF">AB5I84_06610</name>
</gene>
<dbReference type="EMBL" id="JBGCUO010000001">
    <property type="protein sequence ID" value="MEY1661818.1"/>
    <property type="molecule type" value="Genomic_DNA"/>
</dbReference>
<feature type="active site" description="Proton acceptor" evidence="8">
    <location>
        <position position="60"/>
    </location>
</feature>
<evidence type="ECO:0000313" key="11">
    <source>
        <dbReference type="Proteomes" id="UP001562065"/>
    </source>
</evidence>
<keyword evidence="6 8" id="KW-0456">Lyase</keyword>
<evidence type="ECO:0000256" key="6">
    <source>
        <dbReference type="ARBA" id="ARBA00023239"/>
    </source>
</evidence>
<dbReference type="PANTHER" id="PTHR43406:SF1">
    <property type="entry name" value="TRYPTOPHAN SYNTHASE ALPHA CHAIN, CHLOROPLASTIC"/>
    <property type="match status" value="1"/>
</dbReference>
<keyword evidence="5 8" id="KW-0057">Aromatic amino acid biosynthesis</keyword>
<dbReference type="Pfam" id="PF00290">
    <property type="entry name" value="Trp_syntA"/>
    <property type="match status" value="1"/>
</dbReference>
<comment type="caution">
    <text evidence="10">The sequence shown here is derived from an EMBL/GenBank/DDBJ whole genome shotgun (WGS) entry which is preliminary data.</text>
</comment>
<dbReference type="NCBIfam" id="TIGR00262">
    <property type="entry name" value="trpA"/>
    <property type="match status" value="1"/>
</dbReference>
<dbReference type="InterPro" id="IPR018204">
    <property type="entry name" value="Trp_synthase_alpha_AS"/>
</dbReference>
<dbReference type="HAMAP" id="MF_00131">
    <property type="entry name" value="Trp_synth_alpha"/>
    <property type="match status" value="1"/>
</dbReference>
<evidence type="ECO:0000256" key="1">
    <source>
        <dbReference type="ARBA" id="ARBA00004733"/>
    </source>
</evidence>
<evidence type="ECO:0000256" key="9">
    <source>
        <dbReference type="RuleBase" id="RU003662"/>
    </source>
</evidence>
<keyword evidence="3 8" id="KW-0028">Amino-acid biosynthesis</keyword>
<reference evidence="10 11" key="1">
    <citation type="submission" date="2024-07" db="EMBL/GenBank/DDBJ databases">
        <authorList>
            <person name="Ren Q."/>
        </authorList>
    </citation>
    <scope>NUCLEOTIDE SEQUENCE [LARGE SCALE GENOMIC DNA]</scope>
    <source>
        <strain evidence="10 11">REN37</strain>
    </source>
</reference>
<proteinExistence type="inferred from homology"/>
<comment type="function">
    <text evidence="8">The alpha subunit is responsible for the aldol cleavage of indoleglycerol phosphate to indole and glyceraldehyde 3-phosphate.</text>
</comment>
<keyword evidence="11" id="KW-1185">Reference proteome</keyword>